<evidence type="ECO:0000256" key="3">
    <source>
        <dbReference type="PIRSR" id="PIRSR001434-2"/>
    </source>
</evidence>
<dbReference type="FunFam" id="3.40.640.10:FF:000046">
    <property type="entry name" value="Cystathionine gamma-lyase"/>
    <property type="match status" value="1"/>
</dbReference>
<dbReference type="GO" id="GO:0019346">
    <property type="term" value="P:transsulfuration"/>
    <property type="evidence" value="ECO:0007669"/>
    <property type="project" value="InterPro"/>
</dbReference>
<dbReference type="AlphaFoldDB" id="A0A1M5Z6Q7"/>
<dbReference type="Proteomes" id="UP000184608">
    <property type="component" value="Unassembled WGS sequence"/>
</dbReference>
<dbReference type="PIRSF" id="PIRSF001434">
    <property type="entry name" value="CGS"/>
    <property type="match status" value="1"/>
</dbReference>
<dbReference type="GO" id="GO:0005737">
    <property type="term" value="C:cytoplasm"/>
    <property type="evidence" value="ECO:0007669"/>
    <property type="project" value="TreeGrafter"/>
</dbReference>
<dbReference type="SUPFAM" id="SSF53383">
    <property type="entry name" value="PLP-dependent transferases"/>
    <property type="match status" value="1"/>
</dbReference>
<keyword evidence="6" id="KW-1185">Reference proteome</keyword>
<dbReference type="PANTHER" id="PTHR11808:SF80">
    <property type="entry name" value="CYSTATHIONINE GAMMA-LYASE"/>
    <property type="match status" value="1"/>
</dbReference>
<dbReference type="InterPro" id="IPR054542">
    <property type="entry name" value="Cys_met_metab_PP"/>
</dbReference>
<dbReference type="Gene3D" id="3.90.1150.10">
    <property type="entry name" value="Aspartate Aminotransferase, domain 1"/>
    <property type="match status" value="1"/>
</dbReference>
<feature type="modified residue" description="N6-(pyridoxal phosphate)lysine" evidence="3">
    <location>
        <position position="208"/>
    </location>
</feature>
<evidence type="ECO:0000256" key="4">
    <source>
        <dbReference type="RuleBase" id="RU362118"/>
    </source>
</evidence>
<evidence type="ECO:0000313" key="6">
    <source>
        <dbReference type="Proteomes" id="UP000184608"/>
    </source>
</evidence>
<dbReference type="GO" id="GO:0030170">
    <property type="term" value="F:pyridoxal phosphate binding"/>
    <property type="evidence" value="ECO:0007669"/>
    <property type="project" value="InterPro"/>
</dbReference>
<comment type="similarity">
    <text evidence="4">Belongs to the trans-sulfuration enzymes family.</text>
</comment>
<dbReference type="PANTHER" id="PTHR11808">
    <property type="entry name" value="TRANS-SULFURATION ENZYME FAMILY MEMBER"/>
    <property type="match status" value="1"/>
</dbReference>
<evidence type="ECO:0000313" key="5">
    <source>
        <dbReference type="EMBL" id="SHI19900.1"/>
    </source>
</evidence>
<accession>A0A1M5Z6Q7</accession>
<dbReference type="InterPro" id="IPR015421">
    <property type="entry name" value="PyrdxlP-dep_Trfase_major"/>
</dbReference>
<evidence type="ECO:0000256" key="2">
    <source>
        <dbReference type="ARBA" id="ARBA00022898"/>
    </source>
</evidence>
<dbReference type="EMBL" id="FQXZ01000023">
    <property type="protein sequence ID" value="SHI19900.1"/>
    <property type="molecule type" value="Genomic_DNA"/>
</dbReference>
<sequence>MKGIAKPGTLSVWSGEHQPAPYGAIATPIFHSVGFGFEDVESWLDVADGTKSGYTYSRSGNPTVNVLEEKICQLDGGEAATSFSTGMAAISNTLFALLKPGDRVVTIKDIYGGTNKLFLDYLPNLNVEICWCDTTDYAAIESAISEGCQIVYLETPTNPTLKIIDLARISQYAHQHGAIVIVDNTFASPINQQPLKLGADLVVYSATKYLNGHSDAMGGLAVGSRALISTILTYKEITGAALDAQSAYMILRGMKTLELRIRRHNENALAIARYLEHHPKTGHVFYPGLETHPDHLIAAAQMNGFGGILSFTVKGDDYQAIKVLNQLKIAHRAGSLGSVETLAGLPKTTSHAELNAAERARTGIPESLIRYSAGIENVDDLIQDLETALFTAE</sequence>
<gene>
    <name evidence="5" type="primary">metB_2</name>
    <name evidence="5" type="ORF">VA7868_02364</name>
</gene>
<dbReference type="EC" id="2.5.1.48" evidence="5"/>
<dbReference type="GO" id="GO:0003962">
    <property type="term" value="F:cystathionine gamma-synthase activity"/>
    <property type="evidence" value="ECO:0007669"/>
    <property type="project" value="UniProtKB-EC"/>
</dbReference>
<evidence type="ECO:0000256" key="1">
    <source>
        <dbReference type="ARBA" id="ARBA00001933"/>
    </source>
</evidence>
<name>A0A1M5Z6Q7_9VIBR</name>
<keyword evidence="5" id="KW-0808">Transferase</keyword>
<reference evidence="5 6" key="1">
    <citation type="submission" date="2016-11" db="EMBL/GenBank/DDBJ databases">
        <authorList>
            <person name="Jaros S."/>
            <person name="Januszkiewicz K."/>
            <person name="Wedrychowicz H."/>
        </authorList>
    </citation>
    <scope>NUCLEOTIDE SEQUENCE [LARGE SCALE GENOMIC DNA]</scope>
    <source>
        <strain evidence="5 6">CECT 7868</strain>
    </source>
</reference>
<dbReference type="PROSITE" id="PS00868">
    <property type="entry name" value="CYS_MET_METAB_PP"/>
    <property type="match status" value="1"/>
</dbReference>
<dbReference type="Gene3D" id="3.40.640.10">
    <property type="entry name" value="Type I PLP-dependent aspartate aminotransferase-like (Major domain)"/>
    <property type="match status" value="1"/>
</dbReference>
<dbReference type="CDD" id="cd00614">
    <property type="entry name" value="CGS_like"/>
    <property type="match status" value="1"/>
</dbReference>
<comment type="cofactor">
    <cofactor evidence="1 4">
        <name>pyridoxal 5'-phosphate</name>
        <dbReference type="ChEBI" id="CHEBI:597326"/>
    </cofactor>
</comment>
<dbReference type="InterPro" id="IPR000277">
    <property type="entry name" value="Cys/Met-Metab_PyrdxlP-dep_enz"/>
</dbReference>
<dbReference type="RefSeq" id="WP_073604032.1">
    <property type="nucleotide sequence ID" value="NZ_FQXZ01000023.1"/>
</dbReference>
<proteinExistence type="inferred from homology"/>
<keyword evidence="2 3" id="KW-0663">Pyridoxal phosphate</keyword>
<dbReference type="Pfam" id="PF01053">
    <property type="entry name" value="Cys_Met_Meta_PP"/>
    <property type="match status" value="1"/>
</dbReference>
<dbReference type="GO" id="GO:0016846">
    <property type="term" value="F:carbon-sulfur lyase activity"/>
    <property type="evidence" value="ECO:0007669"/>
    <property type="project" value="TreeGrafter"/>
</dbReference>
<dbReference type="OrthoDB" id="9805807at2"/>
<dbReference type="STRING" id="1216006.VA7868_02364"/>
<organism evidence="5 6">
    <name type="scientific">Vibrio aerogenes CECT 7868</name>
    <dbReference type="NCBI Taxonomy" id="1216006"/>
    <lineage>
        <taxon>Bacteria</taxon>
        <taxon>Pseudomonadati</taxon>
        <taxon>Pseudomonadota</taxon>
        <taxon>Gammaproteobacteria</taxon>
        <taxon>Vibrionales</taxon>
        <taxon>Vibrionaceae</taxon>
        <taxon>Vibrio</taxon>
    </lineage>
</organism>
<dbReference type="InterPro" id="IPR015424">
    <property type="entry name" value="PyrdxlP-dep_Trfase"/>
</dbReference>
<dbReference type="InterPro" id="IPR015422">
    <property type="entry name" value="PyrdxlP-dep_Trfase_small"/>
</dbReference>
<protein>
    <submittedName>
        <fullName evidence="5">Cystathionine gamma-synthase</fullName>
        <ecNumber evidence="5">2.5.1.48</ecNumber>
    </submittedName>
</protein>